<name>A0AB34G5C3_9HYPO</name>
<dbReference type="InterPro" id="IPR008978">
    <property type="entry name" value="HSP20-like_chaperone"/>
</dbReference>
<evidence type="ECO:0000259" key="5">
    <source>
        <dbReference type="PROSITE" id="PS01031"/>
    </source>
</evidence>
<dbReference type="SUPFAM" id="SSF49764">
    <property type="entry name" value="HSP20-like chaperones"/>
    <property type="match status" value="1"/>
</dbReference>
<keyword evidence="1 6" id="KW-0346">Stress response</keyword>
<dbReference type="EMBL" id="JAQHRD010000001">
    <property type="protein sequence ID" value="KAJ6445751.1"/>
    <property type="molecule type" value="Genomic_DNA"/>
</dbReference>
<dbReference type="CDD" id="cd06464">
    <property type="entry name" value="ACD_sHsps-like"/>
    <property type="match status" value="1"/>
</dbReference>
<reference evidence="6" key="1">
    <citation type="submission" date="2023-01" db="EMBL/GenBank/DDBJ databases">
        <title>The growth and conidiation of Purpureocillium lavendulum are regulated by nitrogen source and histone H3K14 acetylation.</title>
        <authorList>
            <person name="Tang P."/>
            <person name="Han J."/>
            <person name="Zhang C."/>
            <person name="Tang P."/>
            <person name="Qi F."/>
            <person name="Zhang K."/>
            <person name="Liang L."/>
        </authorList>
    </citation>
    <scope>NUCLEOTIDE SEQUENCE</scope>
    <source>
        <strain evidence="6">YMF1.00683</strain>
    </source>
</reference>
<sequence>MDFFPRHCYKREVNFTPLFRLLDDFDSYSRQSSGISHDRRQPKRRWQPKFDVRETEDFYGLYGELPGVNKEDVDIHFTEPRTLVVLGRSERSYTAGNEPSADDETECAATPDTISANGEEPRGSPHRATVEDESESDDGNDSFEVVEKENKTSGVVEKKRPDHADAADTAKYWLSERSIGDFTRTFTFPQRVDQDAVEASFQDGILTVIVPKAKPYEPQRIAVN</sequence>
<feature type="domain" description="SHSP" evidence="5">
    <location>
        <begin position="41"/>
        <end position="224"/>
    </location>
</feature>
<feature type="compositionally biased region" description="Basic and acidic residues" evidence="4">
    <location>
        <begin position="145"/>
        <end position="166"/>
    </location>
</feature>
<dbReference type="Gene3D" id="2.60.40.790">
    <property type="match status" value="1"/>
</dbReference>
<dbReference type="AlphaFoldDB" id="A0AB34G5C3"/>
<feature type="compositionally biased region" description="Acidic residues" evidence="4">
    <location>
        <begin position="131"/>
        <end position="141"/>
    </location>
</feature>
<evidence type="ECO:0000256" key="4">
    <source>
        <dbReference type="SAM" id="MobiDB-lite"/>
    </source>
</evidence>
<protein>
    <submittedName>
        <fullName evidence="6">Heat shock protein</fullName>
    </submittedName>
</protein>
<dbReference type="PANTHER" id="PTHR11527">
    <property type="entry name" value="HEAT-SHOCK PROTEIN 20 FAMILY MEMBER"/>
    <property type="match status" value="1"/>
</dbReference>
<evidence type="ECO:0000256" key="1">
    <source>
        <dbReference type="ARBA" id="ARBA00023016"/>
    </source>
</evidence>
<dbReference type="Proteomes" id="UP001163105">
    <property type="component" value="Unassembled WGS sequence"/>
</dbReference>
<evidence type="ECO:0000256" key="2">
    <source>
        <dbReference type="PROSITE-ProRule" id="PRU00285"/>
    </source>
</evidence>
<evidence type="ECO:0000256" key="3">
    <source>
        <dbReference type="RuleBase" id="RU003616"/>
    </source>
</evidence>
<keyword evidence="7" id="KW-1185">Reference proteome</keyword>
<accession>A0AB34G5C3</accession>
<comment type="caution">
    <text evidence="6">The sequence shown here is derived from an EMBL/GenBank/DDBJ whole genome shotgun (WGS) entry which is preliminary data.</text>
</comment>
<organism evidence="6 7">
    <name type="scientific">Purpureocillium lavendulum</name>
    <dbReference type="NCBI Taxonomy" id="1247861"/>
    <lineage>
        <taxon>Eukaryota</taxon>
        <taxon>Fungi</taxon>
        <taxon>Dikarya</taxon>
        <taxon>Ascomycota</taxon>
        <taxon>Pezizomycotina</taxon>
        <taxon>Sordariomycetes</taxon>
        <taxon>Hypocreomycetidae</taxon>
        <taxon>Hypocreales</taxon>
        <taxon>Ophiocordycipitaceae</taxon>
        <taxon>Purpureocillium</taxon>
    </lineage>
</organism>
<dbReference type="PROSITE" id="PS01031">
    <property type="entry name" value="SHSP"/>
    <property type="match status" value="1"/>
</dbReference>
<evidence type="ECO:0000313" key="7">
    <source>
        <dbReference type="Proteomes" id="UP001163105"/>
    </source>
</evidence>
<dbReference type="InterPro" id="IPR002068">
    <property type="entry name" value="A-crystallin/Hsp20_dom"/>
</dbReference>
<dbReference type="InterPro" id="IPR031107">
    <property type="entry name" value="Small_HSP"/>
</dbReference>
<dbReference type="Pfam" id="PF00011">
    <property type="entry name" value="HSP20"/>
    <property type="match status" value="1"/>
</dbReference>
<proteinExistence type="inferred from homology"/>
<gene>
    <name evidence="6" type="ORF">O9K51_00514</name>
</gene>
<comment type="similarity">
    <text evidence="2 3">Belongs to the small heat shock protein (HSP20) family.</text>
</comment>
<evidence type="ECO:0000313" key="6">
    <source>
        <dbReference type="EMBL" id="KAJ6445751.1"/>
    </source>
</evidence>
<feature type="region of interest" description="Disordered" evidence="4">
    <location>
        <begin position="89"/>
        <end position="166"/>
    </location>
</feature>